<sequence length="422" mass="48240">MDGMDEPTKRMLFGDWKVSEPMLRWLLYTEDRCNENSRWLESSVAVEKRVESESISGWQMAPVRIQRTSLLMCEYDSDEYCLGRMTNGSNPLAKFSSDDGILDTRFSMYSVRGSSNFRAHASVAYESGRISLSTMSGEITNNCMRWCSMRAILFHKDAPWIVDEVIKASDVDGQQDYGPLDFNRDVKLEGTCWERFRAVAPALSKTWGRMQVEIAHAMGMKLTESKYKVNLAHRFVSGPELCELRRDFVNKLFDRALFKSLGSAVAAKEMLALPSTEELTSSESADPPGIDDSFASPPRSSADEAGSENVCTECGHEFKRVYELKRHIDSVHLRVRNYPCEICGKRFSQSGHVRVHIQTVHEKAAFNFCDICGRGFGTKPKLVRHRRSVHEKSRHHQCRVCNSKYFQSSDLKRHLRLKHKIH</sequence>
<evidence type="ECO:0000313" key="10">
    <source>
        <dbReference type="EMBL" id="KAJ8905604.1"/>
    </source>
</evidence>
<evidence type="ECO:0000256" key="3">
    <source>
        <dbReference type="ARBA" id="ARBA00022737"/>
    </source>
</evidence>
<dbReference type="FunFam" id="3.30.160.60:FF:000145">
    <property type="entry name" value="Zinc finger protein 574"/>
    <property type="match status" value="1"/>
</dbReference>
<evidence type="ECO:0000256" key="6">
    <source>
        <dbReference type="ARBA" id="ARBA00023242"/>
    </source>
</evidence>
<evidence type="ECO:0000259" key="9">
    <source>
        <dbReference type="PROSITE" id="PS50157"/>
    </source>
</evidence>
<feature type="domain" description="C2H2-type" evidence="9">
    <location>
        <begin position="367"/>
        <end position="395"/>
    </location>
</feature>
<evidence type="ECO:0000256" key="1">
    <source>
        <dbReference type="ARBA" id="ARBA00004123"/>
    </source>
</evidence>
<dbReference type="SMART" id="SM00355">
    <property type="entry name" value="ZnF_C2H2"/>
    <property type="match status" value="4"/>
</dbReference>
<dbReference type="InterPro" id="IPR036236">
    <property type="entry name" value="Znf_C2H2_sf"/>
</dbReference>
<evidence type="ECO:0000313" key="11">
    <source>
        <dbReference type="Proteomes" id="UP001157974"/>
    </source>
</evidence>
<dbReference type="Proteomes" id="UP001157974">
    <property type="component" value="Unassembled WGS sequence"/>
</dbReference>
<dbReference type="PANTHER" id="PTHR16515:SF66">
    <property type="entry name" value="C2H2-TYPE DOMAIN-CONTAINING PROTEIN"/>
    <property type="match status" value="1"/>
</dbReference>
<evidence type="ECO:0000256" key="8">
    <source>
        <dbReference type="SAM" id="MobiDB-lite"/>
    </source>
</evidence>
<feature type="domain" description="C2H2-type" evidence="9">
    <location>
        <begin position="309"/>
        <end position="337"/>
    </location>
</feature>
<keyword evidence="5" id="KW-0862">Zinc</keyword>
<dbReference type="SUPFAM" id="SSF57667">
    <property type="entry name" value="beta-beta-alpha zinc fingers"/>
    <property type="match status" value="2"/>
</dbReference>
<evidence type="ECO:0000256" key="2">
    <source>
        <dbReference type="ARBA" id="ARBA00022723"/>
    </source>
</evidence>
<evidence type="ECO:0000256" key="4">
    <source>
        <dbReference type="ARBA" id="ARBA00022771"/>
    </source>
</evidence>
<feature type="region of interest" description="Disordered" evidence="8">
    <location>
        <begin position="277"/>
        <end position="308"/>
    </location>
</feature>
<feature type="domain" description="C2H2-type" evidence="9">
    <location>
        <begin position="338"/>
        <end position="361"/>
    </location>
</feature>
<evidence type="ECO:0000256" key="5">
    <source>
        <dbReference type="ARBA" id="ARBA00022833"/>
    </source>
</evidence>
<gene>
    <name evidence="10" type="ORF">NDN08_002110</name>
</gene>
<dbReference type="AlphaFoldDB" id="A0AAV8UU83"/>
<dbReference type="GO" id="GO:0010468">
    <property type="term" value="P:regulation of gene expression"/>
    <property type="evidence" value="ECO:0007669"/>
    <property type="project" value="TreeGrafter"/>
</dbReference>
<keyword evidence="6" id="KW-0539">Nucleus</keyword>
<accession>A0AAV8UU83</accession>
<proteinExistence type="predicted"/>
<dbReference type="InterPro" id="IPR013087">
    <property type="entry name" value="Znf_C2H2_type"/>
</dbReference>
<keyword evidence="3" id="KW-0677">Repeat</keyword>
<comment type="caution">
    <text evidence="10">The sequence shown here is derived from an EMBL/GenBank/DDBJ whole genome shotgun (WGS) entry which is preliminary data.</text>
</comment>
<protein>
    <recommendedName>
        <fullName evidence="9">C2H2-type domain-containing protein</fullName>
    </recommendedName>
</protein>
<feature type="domain" description="C2H2-type" evidence="9">
    <location>
        <begin position="396"/>
        <end position="422"/>
    </location>
</feature>
<dbReference type="PANTHER" id="PTHR16515">
    <property type="entry name" value="PR DOMAIN ZINC FINGER PROTEIN"/>
    <property type="match status" value="1"/>
</dbReference>
<dbReference type="GO" id="GO:0008270">
    <property type="term" value="F:zinc ion binding"/>
    <property type="evidence" value="ECO:0007669"/>
    <property type="project" value="UniProtKB-KW"/>
</dbReference>
<dbReference type="InterPro" id="IPR050331">
    <property type="entry name" value="Zinc_finger"/>
</dbReference>
<reference evidence="10 11" key="1">
    <citation type="journal article" date="2023" name="Nat. Commun.">
        <title>Origin of minicircular mitochondrial genomes in red algae.</title>
        <authorList>
            <person name="Lee Y."/>
            <person name="Cho C.H."/>
            <person name="Lee Y.M."/>
            <person name="Park S.I."/>
            <person name="Yang J.H."/>
            <person name="West J.A."/>
            <person name="Bhattacharya D."/>
            <person name="Yoon H.S."/>
        </authorList>
    </citation>
    <scope>NUCLEOTIDE SEQUENCE [LARGE SCALE GENOMIC DNA]</scope>
    <source>
        <strain evidence="10 11">CCMP1338</strain>
        <tissue evidence="10">Whole cell</tissue>
    </source>
</reference>
<name>A0AAV8UU83_9RHOD</name>
<dbReference type="PROSITE" id="PS00028">
    <property type="entry name" value="ZINC_FINGER_C2H2_1"/>
    <property type="match status" value="4"/>
</dbReference>
<dbReference type="Gene3D" id="3.30.160.60">
    <property type="entry name" value="Classic Zinc Finger"/>
    <property type="match status" value="2"/>
</dbReference>
<dbReference type="Pfam" id="PF00096">
    <property type="entry name" value="zf-C2H2"/>
    <property type="match status" value="3"/>
</dbReference>
<evidence type="ECO:0000256" key="7">
    <source>
        <dbReference type="PROSITE-ProRule" id="PRU00042"/>
    </source>
</evidence>
<organism evidence="10 11">
    <name type="scientific">Rhodosorus marinus</name>
    <dbReference type="NCBI Taxonomy" id="101924"/>
    <lineage>
        <taxon>Eukaryota</taxon>
        <taxon>Rhodophyta</taxon>
        <taxon>Stylonematophyceae</taxon>
        <taxon>Stylonematales</taxon>
        <taxon>Stylonemataceae</taxon>
        <taxon>Rhodosorus</taxon>
    </lineage>
</organism>
<keyword evidence="11" id="KW-1185">Reference proteome</keyword>
<dbReference type="PROSITE" id="PS50157">
    <property type="entry name" value="ZINC_FINGER_C2H2_2"/>
    <property type="match status" value="4"/>
</dbReference>
<comment type="subcellular location">
    <subcellularLocation>
        <location evidence="1">Nucleus</location>
    </subcellularLocation>
</comment>
<keyword evidence="4 7" id="KW-0863">Zinc-finger</keyword>
<keyword evidence="2" id="KW-0479">Metal-binding</keyword>
<dbReference type="EMBL" id="JAMWBK010000004">
    <property type="protein sequence ID" value="KAJ8905604.1"/>
    <property type="molecule type" value="Genomic_DNA"/>
</dbReference>
<dbReference type="GO" id="GO:0005634">
    <property type="term" value="C:nucleus"/>
    <property type="evidence" value="ECO:0007669"/>
    <property type="project" value="UniProtKB-SubCell"/>
</dbReference>